<dbReference type="EMBL" id="KV010348">
    <property type="protein sequence ID" value="KZV27711.1"/>
    <property type="molecule type" value="Genomic_DNA"/>
</dbReference>
<evidence type="ECO:0000313" key="3">
    <source>
        <dbReference type="Proteomes" id="UP000250235"/>
    </source>
</evidence>
<gene>
    <name evidence="2" type="ORF">F511_39841</name>
</gene>
<dbReference type="Proteomes" id="UP000250235">
    <property type="component" value="Unassembled WGS sequence"/>
</dbReference>
<dbReference type="AlphaFoldDB" id="A0A2Z7B1C4"/>
<evidence type="ECO:0000256" key="1">
    <source>
        <dbReference type="SAM" id="MobiDB-lite"/>
    </source>
</evidence>
<keyword evidence="3" id="KW-1185">Reference proteome</keyword>
<organism evidence="2 3">
    <name type="scientific">Dorcoceras hygrometricum</name>
    <dbReference type="NCBI Taxonomy" id="472368"/>
    <lineage>
        <taxon>Eukaryota</taxon>
        <taxon>Viridiplantae</taxon>
        <taxon>Streptophyta</taxon>
        <taxon>Embryophyta</taxon>
        <taxon>Tracheophyta</taxon>
        <taxon>Spermatophyta</taxon>
        <taxon>Magnoliopsida</taxon>
        <taxon>eudicotyledons</taxon>
        <taxon>Gunneridae</taxon>
        <taxon>Pentapetalae</taxon>
        <taxon>asterids</taxon>
        <taxon>lamiids</taxon>
        <taxon>Lamiales</taxon>
        <taxon>Gesneriaceae</taxon>
        <taxon>Didymocarpoideae</taxon>
        <taxon>Trichosporeae</taxon>
        <taxon>Loxocarpinae</taxon>
        <taxon>Dorcoceras</taxon>
    </lineage>
</organism>
<evidence type="ECO:0000313" key="2">
    <source>
        <dbReference type="EMBL" id="KZV27711.1"/>
    </source>
</evidence>
<accession>A0A2Z7B1C4</accession>
<sequence length="356" mass="39222">MKSRKQVSLVGTRSPIKRSWTRIISAIHDPRKPVAQRNSPGRPPEAQPCEEEQHSSATIRPPSCNKCAAASVQRRCATIAHVSAAMRTHMRAAAPNVAQSLAQDSLAMAGHHARPARMMTTLLATRAWLRPVSRGNRHFTVDGSRLRQSGPRPDMRLFRQPALEGLTRSARTDSPRRVGRNRFRQLKAATAEATAACLERRGGYFSLDSIGYPCMSASGESSTTIHRLLHASGSHPIPPPDDPNLKAAETSGHRVCTTDRCQLMIPALSLCLDIICTRTYDIGVTKLAGRRDAGNAGVYALEAQDRWGKRKGKEGGAYREKTRARGIFVKENIVYLCMASWFCSEQIGVFRFAELN</sequence>
<feature type="region of interest" description="Disordered" evidence="1">
    <location>
        <begin position="23"/>
        <end position="61"/>
    </location>
</feature>
<protein>
    <submittedName>
        <fullName evidence="2">Uncharacterized protein</fullName>
    </submittedName>
</protein>
<name>A0A2Z7B1C4_9LAMI</name>
<proteinExistence type="predicted"/>
<reference evidence="2 3" key="1">
    <citation type="journal article" date="2015" name="Proc. Natl. Acad. Sci. U.S.A.">
        <title>The resurrection genome of Boea hygrometrica: A blueprint for survival of dehydration.</title>
        <authorList>
            <person name="Xiao L."/>
            <person name="Yang G."/>
            <person name="Zhang L."/>
            <person name="Yang X."/>
            <person name="Zhao S."/>
            <person name="Ji Z."/>
            <person name="Zhou Q."/>
            <person name="Hu M."/>
            <person name="Wang Y."/>
            <person name="Chen M."/>
            <person name="Xu Y."/>
            <person name="Jin H."/>
            <person name="Xiao X."/>
            <person name="Hu G."/>
            <person name="Bao F."/>
            <person name="Hu Y."/>
            <person name="Wan P."/>
            <person name="Li L."/>
            <person name="Deng X."/>
            <person name="Kuang T."/>
            <person name="Xiang C."/>
            <person name="Zhu J.K."/>
            <person name="Oliver M.J."/>
            <person name="He Y."/>
        </authorList>
    </citation>
    <scope>NUCLEOTIDE SEQUENCE [LARGE SCALE GENOMIC DNA]</scope>
    <source>
        <strain evidence="3">cv. XS01</strain>
    </source>
</reference>